<evidence type="ECO:0000256" key="4">
    <source>
        <dbReference type="ARBA" id="ARBA00023128"/>
    </source>
</evidence>
<dbReference type="Gene3D" id="3.30.230.10">
    <property type="match status" value="1"/>
</dbReference>
<dbReference type="FunFam" id="3.30.230.10:FF:000002">
    <property type="entry name" value="30S ribosomal protein S5"/>
    <property type="match status" value="1"/>
</dbReference>
<gene>
    <name evidence="12" type="ORF">SSS_6691</name>
</gene>
<evidence type="ECO:0000313" key="14">
    <source>
        <dbReference type="Proteomes" id="UP000070412"/>
    </source>
</evidence>
<dbReference type="InterPro" id="IPR014721">
    <property type="entry name" value="Ribsml_uS5_D2-typ_fold_subgr"/>
</dbReference>
<comment type="subcellular location">
    <subcellularLocation>
        <location evidence="1">Mitochondrion</location>
    </subcellularLocation>
</comment>
<evidence type="ECO:0000256" key="9">
    <source>
        <dbReference type="PROSITE-ProRule" id="PRU00268"/>
    </source>
</evidence>
<dbReference type="SUPFAM" id="SSF54768">
    <property type="entry name" value="dsRNA-binding domain-like"/>
    <property type="match status" value="1"/>
</dbReference>
<accession>A0A834R0L6</accession>
<dbReference type="GO" id="GO:0005763">
    <property type="term" value="C:mitochondrial small ribosomal subunit"/>
    <property type="evidence" value="ECO:0007669"/>
    <property type="project" value="UniProtKB-ARBA"/>
</dbReference>
<dbReference type="GO" id="GO:0003723">
    <property type="term" value="F:RNA binding"/>
    <property type="evidence" value="ECO:0007669"/>
    <property type="project" value="InterPro"/>
</dbReference>
<protein>
    <recommendedName>
        <fullName evidence="6">Small ribosomal subunit protein uS5m</fullName>
    </recommendedName>
    <alternativeName>
        <fullName evidence="7">28S ribosomal protein S5, mitochondrial</fullName>
    </alternativeName>
</protein>
<dbReference type="Pfam" id="PF00333">
    <property type="entry name" value="Ribosomal_S5"/>
    <property type="match status" value="1"/>
</dbReference>
<dbReference type="GO" id="GO:0005743">
    <property type="term" value="C:mitochondrial inner membrane"/>
    <property type="evidence" value="ECO:0007669"/>
    <property type="project" value="UniProtKB-ARBA"/>
</dbReference>
<name>A0A834R0L6_SARSC</name>
<evidence type="ECO:0000256" key="8">
    <source>
        <dbReference type="ARBA" id="ARBA00062683"/>
    </source>
</evidence>
<organism evidence="12">
    <name type="scientific">Sarcoptes scabiei</name>
    <name type="common">Itch mite</name>
    <name type="synonym">Acarus scabiei</name>
    <dbReference type="NCBI Taxonomy" id="52283"/>
    <lineage>
        <taxon>Eukaryota</taxon>
        <taxon>Metazoa</taxon>
        <taxon>Ecdysozoa</taxon>
        <taxon>Arthropoda</taxon>
        <taxon>Chelicerata</taxon>
        <taxon>Arachnida</taxon>
        <taxon>Acari</taxon>
        <taxon>Acariformes</taxon>
        <taxon>Sarcoptiformes</taxon>
        <taxon>Astigmata</taxon>
        <taxon>Psoroptidia</taxon>
        <taxon>Sarcoptoidea</taxon>
        <taxon>Sarcoptidae</taxon>
        <taxon>Sarcoptinae</taxon>
        <taxon>Sarcoptes</taxon>
    </lineage>
</organism>
<proteinExistence type="inferred from homology"/>
<evidence type="ECO:0000256" key="10">
    <source>
        <dbReference type="RuleBase" id="RU003823"/>
    </source>
</evidence>
<dbReference type="AlphaFoldDB" id="A0A834R0L6"/>
<dbReference type="Pfam" id="PF21251">
    <property type="entry name" value="Ribosomal_uS5m_N"/>
    <property type="match status" value="1"/>
</dbReference>
<sequence>MLQSIRFSNQILRSFHRIHLENRVLTTVLAEKCIEPILLQQKRILSSYFNEVPGEKIWKGLLSVSSAGRRRGRGRSNDRKTFKDLNRGQVMGSGEKNFIWPGLNAPILKGSEVVAMKELKPDPLYKENLIKLRNQMDNRKRLRVHPLERGWAGNRLLGKWIGPPDPIAGEEFVGFDTKILVMKPLFYMKPNFGRSKKFSVLAVTGNGNGLVGYAVSRSQDVRSAIKNAKNSAGQRLFTVELNENRTILHDFYSRFGGTKVFVERKPPGYGLMAHRCIRSICDVIGITDIHCKVEGNQKNYLNLTRAFLLGLINQKTYQQMADEKRLNLVERHESNGNYPVVLARPSESAGGCRTDKQISSEEILDFNIYINDGKVREETKLKPVYYTDKKGWHGYLKKWNYRQSREKVRIDLIARYGQMDSYLTIREKERLASKREKFLATDNSQESQIESI</sequence>
<dbReference type="PROSITE" id="PS00585">
    <property type="entry name" value="RIBOSOMAL_S5"/>
    <property type="match status" value="1"/>
</dbReference>
<dbReference type="EMBL" id="WVUK01000066">
    <property type="protein sequence ID" value="KAF7488050.1"/>
    <property type="molecule type" value="Genomic_DNA"/>
</dbReference>
<dbReference type="OMA" id="LICHRAI"/>
<evidence type="ECO:0000256" key="1">
    <source>
        <dbReference type="ARBA" id="ARBA00004173"/>
    </source>
</evidence>
<dbReference type="PANTHER" id="PTHR48277">
    <property type="entry name" value="MITOCHONDRIAL RIBOSOMAL PROTEIN S5"/>
    <property type="match status" value="1"/>
</dbReference>
<dbReference type="GO" id="GO:0006412">
    <property type="term" value="P:translation"/>
    <property type="evidence" value="ECO:0007669"/>
    <property type="project" value="InterPro"/>
</dbReference>
<evidence type="ECO:0000256" key="3">
    <source>
        <dbReference type="ARBA" id="ARBA00022980"/>
    </source>
</evidence>
<evidence type="ECO:0000259" key="11">
    <source>
        <dbReference type="PROSITE" id="PS50881"/>
    </source>
</evidence>
<comment type="similarity">
    <text evidence="2 10">Belongs to the universal ribosomal protein uS5 family.</text>
</comment>
<evidence type="ECO:0000256" key="7">
    <source>
        <dbReference type="ARBA" id="ARBA00041606"/>
    </source>
</evidence>
<dbReference type="PANTHER" id="PTHR48277:SF1">
    <property type="entry name" value="MITOCHONDRIAL RIBOSOMAL PROTEIN S5"/>
    <property type="match status" value="1"/>
</dbReference>
<dbReference type="InterPro" id="IPR000851">
    <property type="entry name" value="Ribosomal_uS5"/>
</dbReference>
<keyword evidence="4" id="KW-0496">Mitochondrion</keyword>
<keyword evidence="3 9" id="KW-0689">Ribosomal protein</keyword>
<reference evidence="13" key="3">
    <citation type="submission" date="2022-06" db="UniProtKB">
        <authorList>
            <consortium name="EnsemblMetazoa"/>
        </authorList>
    </citation>
    <scope>IDENTIFICATION</scope>
</reference>
<dbReference type="InterPro" id="IPR020568">
    <property type="entry name" value="Ribosomal_Su5_D2-typ_SF"/>
</dbReference>
<dbReference type="Gene3D" id="3.30.160.20">
    <property type="match status" value="1"/>
</dbReference>
<dbReference type="SUPFAM" id="SSF54211">
    <property type="entry name" value="Ribosomal protein S5 domain 2-like"/>
    <property type="match status" value="1"/>
</dbReference>
<evidence type="ECO:0000313" key="13">
    <source>
        <dbReference type="EnsemblMetazoa" id="KAF7488050.1"/>
    </source>
</evidence>
<dbReference type="InterPro" id="IPR048584">
    <property type="entry name" value="Ribosomal_uS5m_N"/>
</dbReference>
<dbReference type="Pfam" id="PF03719">
    <property type="entry name" value="Ribosomal_S5_C"/>
    <property type="match status" value="1"/>
</dbReference>
<keyword evidence="5 9" id="KW-0687">Ribonucleoprotein</keyword>
<dbReference type="InterPro" id="IPR005324">
    <property type="entry name" value="Ribosomal_uS5_C"/>
</dbReference>
<dbReference type="Proteomes" id="UP000070412">
    <property type="component" value="Unassembled WGS sequence"/>
</dbReference>
<evidence type="ECO:0000256" key="6">
    <source>
        <dbReference type="ARBA" id="ARBA00039335"/>
    </source>
</evidence>
<evidence type="ECO:0000256" key="2">
    <source>
        <dbReference type="ARBA" id="ARBA00008945"/>
    </source>
</evidence>
<dbReference type="EnsemblMetazoa" id="SSS_6691s_mrna">
    <property type="protein sequence ID" value="KAF7488050.1"/>
    <property type="gene ID" value="SSS_6691"/>
</dbReference>
<dbReference type="FunFam" id="3.30.160.20:FF:000022">
    <property type="entry name" value="28S ribosomal protein S5, mitochondrial"/>
    <property type="match status" value="1"/>
</dbReference>
<dbReference type="PROSITE" id="PS50881">
    <property type="entry name" value="S5_DSRBD"/>
    <property type="match status" value="1"/>
</dbReference>
<dbReference type="OrthoDB" id="309483at2759"/>
<dbReference type="GO" id="GO:0003735">
    <property type="term" value="F:structural constituent of ribosome"/>
    <property type="evidence" value="ECO:0007669"/>
    <property type="project" value="UniProtKB-UniRule"/>
</dbReference>
<keyword evidence="14" id="KW-1185">Reference proteome</keyword>
<comment type="subunit">
    <text evidence="8">Component of the mitochondrial ribosome small subunit (28S) which comprises a 12S rRNA and about 30 distinct proteins.</text>
</comment>
<dbReference type="InterPro" id="IPR018192">
    <property type="entry name" value="Ribosomal_uS5_N_CS"/>
</dbReference>
<evidence type="ECO:0000256" key="5">
    <source>
        <dbReference type="ARBA" id="ARBA00023274"/>
    </source>
</evidence>
<dbReference type="InterPro" id="IPR013810">
    <property type="entry name" value="Ribosomal_uS5_N"/>
</dbReference>
<reference evidence="12" key="2">
    <citation type="submission" date="2020-01" db="EMBL/GenBank/DDBJ databases">
        <authorList>
            <person name="Korhonen P.K.K."/>
            <person name="Guangxu M.G."/>
            <person name="Wang T.W."/>
            <person name="Stroehlein A.J.S."/>
            <person name="Young N.D."/>
            <person name="Ang C.-S.A."/>
            <person name="Fernando D.W.F."/>
            <person name="Lu H.L."/>
            <person name="Taylor S.T."/>
            <person name="Ehtesham M.E.M."/>
            <person name="Najaraj S.H.N."/>
            <person name="Harsha G.H.G."/>
            <person name="Madugundu A.M."/>
            <person name="Renuse S.R."/>
            <person name="Holt D.H."/>
            <person name="Pandey A.P."/>
            <person name="Papenfuss A.P."/>
            <person name="Gasser R.B.G."/>
            <person name="Fischer K.F."/>
        </authorList>
    </citation>
    <scope>NUCLEOTIDE SEQUENCE</scope>
    <source>
        <strain evidence="12">SSS_KF_BRIS2020</strain>
    </source>
</reference>
<feature type="domain" description="S5 DRBM" evidence="11">
    <location>
        <begin position="193"/>
        <end position="239"/>
    </location>
</feature>
<reference evidence="14" key="1">
    <citation type="journal article" date="2020" name="PLoS Negl. Trop. Dis.">
        <title>High-quality nuclear genome for Sarcoptes scabiei-A critical resource for a neglected parasite.</title>
        <authorList>
            <person name="Korhonen P.K."/>
            <person name="Gasser R.B."/>
            <person name="Ma G."/>
            <person name="Wang T."/>
            <person name="Stroehlein A.J."/>
            <person name="Young N.D."/>
            <person name="Ang C.S."/>
            <person name="Fernando D.D."/>
            <person name="Lu H.C."/>
            <person name="Taylor S."/>
            <person name="Reynolds S.L."/>
            <person name="Mofiz E."/>
            <person name="Najaraj S.H."/>
            <person name="Gowda H."/>
            <person name="Madugundu A."/>
            <person name="Renuse S."/>
            <person name="Holt D."/>
            <person name="Pandey A."/>
            <person name="Papenfuss A.T."/>
            <person name="Fischer K."/>
        </authorList>
    </citation>
    <scope>NUCLEOTIDE SEQUENCE [LARGE SCALE GENOMIC DNA]</scope>
</reference>
<evidence type="ECO:0000313" key="12">
    <source>
        <dbReference type="EMBL" id="KAF7488050.1"/>
    </source>
</evidence>